<dbReference type="EMBL" id="JAIVGD010000003">
    <property type="protein sequence ID" value="KAH0775789.1"/>
    <property type="molecule type" value="Genomic_DNA"/>
</dbReference>
<keyword evidence="2" id="KW-1185">Reference proteome</keyword>
<accession>A0ABQ7W4W5</accession>
<name>A0ABQ7W4W5_SOLTU</name>
<organism evidence="1 2">
    <name type="scientific">Solanum tuberosum</name>
    <name type="common">Potato</name>
    <dbReference type="NCBI Taxonomy" id="4113"/>
    <lineage>
        <taxon>Eukaryota</taxon>
        <taxon>Viridiplantae</taxon>
        <taxon>Streptophyta</taxon>
        <taxon>Embryophyta</taxon>
        <taxon>Tracheophyta</taxon>
        <taxon>Spermatophyta</taxon>
        <taxon>Magnoliopsida</taxon>
        <taxon>eudicotyledons</taxon>
        <taxon>Gunneridae</taxon>
        <taxon>Pentapetalae</taxon>
        <taxon>asterids</taxon>
        <taxon>lamiids</taxon>
        <taxon>Solanales</taxon>
        <taxon>Solanaceae</taxon>
        <taxon>Solanoideae</taxon>
        <taxon>Solaneae</taxon>
        <taxon>Solanum</taxon>
    </lineage>
</organism>
<protein>
    <submittedName>
        <fullName evidence="1">Uncharacterized protein</fullName>
    </submittedName>
</protein>
<dbReference type="Proteomes" id="UP000826656">
    <property type="component" value="Unassembled WGS sequence"/>
</dbReference>
<evidence type="ECO:0000313" key="1">
    <source>
        <dbReference type="EMBL" id="KAH0775789.1"/>
    </source>
</evidence>
<sequence length="98" mass="11290">MTTRTPLDSESFIRSYSESKQSWGTNFSSTKCSWSWNIVCLVAEDCKTSAQKHHDGNYLPNRGKAGAGDMMKMIDRMRIPAAFLIRAKKYLRWHFDPP</sequence>
<gene>
    <name evidence="1" type="ORF">KY290_007200</name>
</gene>
<evidence type="ECO:0000313" key="2">
    <source>
        <dbReference type="Proteomes" id="UP000826656"/>
    </source>
</evidence>
<comment type="caution">
    <text evidence="1">The sequence shown here is derived from an EMBL/GenBank/DDBJ whole genome shotgun (WGS) entry which is preliminary data.</text>
</comment>
<proteinExistence type="predicted"/>
<reference evidence="1 2" key="1">
    <citation type="journal article" date="2021" name="bioRxiv">
        <title>Chromosome-scale and haplotype-resolved genome assembly of a tetraploid potato cultivar.</title>
        <authorList>
            <person name="Sun H."/>
            <person name="Jiao W.-B."/>
            <person name="Krause K."/>
            <person name="Campoy J.A."/>
            <person name="Goel M."/>
            <person name="Folz-Donahue K."/>
            <person name="Kukat C."/>
            <person name="Huettel B."/>
            <person name="Schneeberger K."/>
        </authorList>
    </citation>
    <scope>NUCLEOTIDE SEQUENCE [LARGE SCALE GENOMIC DNA]</scope>
    <source>
        <strain evidence="1">SolTubOtavaFocal</strain>
        <tissue evidence="1">Leaves</tissue>
    </source>
</reference>